<dbReference type="GO" id="GO:0016787">
    <property type="term" value="F:hydrolase activity"/>
    <property type="evidence" value="ECO:0007669"/>
    <property type="project" value="UniProtKB-KW"/>
</dbReference>
<dbReference type="NCBIfam" id="NF007621">
    <property type="entry name" value="PRK10276.1"/>
    <property type="match status" value="1"/>
</dbReference>
<evidence type="ECO:0000256" key="5">
    <source>
        <dbReference type="ARBA" id="ARBA00023204"/>
    </source>
</evidence>
<gene>
    <name evidence="9" type="ORF">HMPREF2137_10760</name>
</gene>
<dbReference type="Pfam" id="PF00717">
    <property type="entry name" value="Peptidase_S24"/>
    <property type="match status" value="1"/>
</dbReference>
<dbReference type="InterPro" id="IPR006197">
    <property type="entry name" value="Peptidase_S24_LexA"/>
</dbReference>
<keyword evidence="6" id="KW-0742">SOS response</keyword>
<evidence type="ECO:0000256" key="1">
    <source>
        <dbReference type="ARBA" id="ARBA00007484"/>
    </source>
</evidence>
<proteinExistence type="inferred from homology"/>
<evidence type="ECO:0000256" key="7">
    <source>
        <dbReference type="RuleBase" id="RU003991"/>
    </source>
</evidence>
<protein>
    <submittedName>
        <fullName evidence="9">DNA polymerase V</fullName>
    </submittedName>
</protein>
<dbReference type="InterPro" id="IPR039418">
    <property type="entry name" value="LexA-like"/>
</dbReference>
<comment type="similarity">
    <text evidence="1 7">Belongs to the peptidase S24 family.</text>
</comment>
<keyword evidence="2" id="KW-0227">DNA damage</keyword>
<feature type="domain" description="Peptidase S24/S26A/S26B/S26C" evidence="8">
    <location>
        <begin position="23"/>
        <end position="137"/>
    </location>
</feature>
<evidence type="ECO:0000259" key="8">
    <source>
        <dbReference type="Pfam" id="PF00717"/>
    </source>
</evidence>
<keyword evidence="4 7" id="KW-0068">Autocatalytic cleavage</keyword>
<evidence type="ECO:0000313" key="10">
    <source>
        <dbReference type="Proteomes" id="UP000029556"/>
    </source>
</evidence>
<sequence length="145" mass="16375">MSSIKILNSSFLEQLELELAPGIKAGFPSPAGDYLQDSLDFNRDFIRHPDATFYGRVSGDSMIDAGINDGDIAVIDRSVEAGHNDVIVAYINGEFTIKYLDMTHVHEGYIELRPANKAFRPIRVDELDKFEVWGVVVWTIKNWKK</sequence>
<organism evidence="9 10">
    <name type="scientific">Hoylesella buccalis DNF00853</name>
    <dbReference type="NCBI Taxonomy" id="1401074"/>
    <lineage>
        <taxon>Bacteria</taxon>
        <taxon>Pseudomonadati</taxon>
        <taxon>Bacteroidota</taxon>
        <taxon>Bacteroidia</taxon>
        <taxon>Bacteroidales</taxon>
        <taxon>Prevotellaceae</taxon>
        <taxon>Hoylesella</taxon>
    </lineage>
</organism>
<dbReference type="RefSeq" id="WP_023058169.1">
    <property type="nucleotide sequence ID" value="NZ_JRNN01000082.1"/>
</dbReference>
<dbReference type="PRINTS" id="PR00726">
    <property type="entry name" value="LEXASERPTASE"/>
</dbReference>
<dbReference type="InterPro" id="IPR015927">
    <property type="entry name" value="Peptidase_S24_S26A/B/C"/>
</dbReference>
<evidence type="ECO:0000256" key="3">
    <source>
        <dbReference type="ARBA" id="ARBA00022801"/>
    </source>
</evidence>
<keyword evidence="5" id="KW-0234">DNA repair</keyword>
<dbReference type="GO" id="GO:0006281">
    <property type="term" value="P:DNA repair"/>
    <property type="evidence" value="ECO:0007669"/>
    <property type="project" value="UniProtKB-KW"/>
</dbReference>
<dbReference type="MEROPS" id="S24.003"/>
<evidence type="ECO:0000256" key="2">
    <source>
        <dbReference type="ARBA" id="ARBA00022763"/>
    </source>
</evidence>
<dbReference type="InterPro" id="IPR036286">
    <property type="entry name" value="LexA/Signal_pep-like_sf"/>
</dbReference>
<dbReference type="SUPFAM" id="SSF51306">
    <property type="entry name" value="LexA/Signal peptidase"/>
    <property type="match status" value="1"/>
</dbReference>
<reference evidence="9 10" key="1">
    <citation type="submission" date="2014-07" db="EMBL/GenBank/DDBJ databases">
        <authorList>
            <person name="McCorrison J."/>
            <person name="Sanka R."/>
            <person name="Torralba M."/>
            <person name="Gillis M."/>
            <person name="Haft D.H."/>
            <person name="Methe B."/>
            <person name="Sutton G."/>
            <person name="Nelson K.E."/>
        </authorList>
    </citation>
    <scope>NUCLEOTIDE SEQUENCE [LARGE SCALE GENOMIC DNA]</scope>
    <source>
        <strain evidence="9 10">DNF00853</strain>
    </source>
</reference>
<dbReference type="Proteomes" id="UP000029556">
    <property type="component" value="Unassembled WGS sequence"/>
</dbReference>
<evidence type="ECO:0000256" key="6">
    <source>
        <dbReference type="ARBA" id="ARBA00023236"/>
    </source>
</evidence>
<name>A0A096ASP6_9BACT</name>
<accession>A0A096ASP6</accession>
<evidence type="ECO:0000313" key="9">
    <source>
        <dbReference type="EMBL" id="KGF33637.1"/>
    </source>
</evidence>
<keyword evidence="3 7" id="KW-0378">Hydrolase</keyword>
<dbReference type="Gene3D" id="2.10.109.10">
    <property type="entry name" value="Umud Fragment, subunit A"/>
    <property type="match status" value="1"/>
</dbReference>
<evidence type="ECO:0000256" key="4">
    <source>
        <dbReference type="ARBA" id="ARBA00022813"/>
    </source>
</evidence>
<dbReference type="InterPro" id="IPR050077">
    <property type="entry name" value="LexA_repressor"/>
</dbReference>
<dbReference type="PANTHER" id="PTHR33516:SF2">
    <property type="entry name" value="LEXA REPRESSOR-RELATED"/>
    <property type="match status" value="1"/>
</dbReference>
<dbReference type="EMBL" id="JRNN01000082">
    <property type="protein sequence ID" value="KGF33637.1"/>
    <property type="molecule type" value="Genomic_DNA"/>
</dbReference>
<dbReference type="PANTHER" id="PTHR33516">
    <property type="entry name" value="LEXA REPRESSOR"/>
    <property type="match status" value="1"/>
</dbReference>
<dbReference type="GO" id="GO:0009432">
    <property type="term" value="P:SOS response"/>
    <property type="evidence" value="ECO:0007669"/>
    <property type="project" value="UniProtKB-KW"/>
</dbReference>
<dbReference type="GO" id="GO:0003677">
    <property type="term" value="F:DNA binding"/>
    <property type="evidence" value="ECO:0007669"/>
    <property type="project" value="InterPro"/>
</dbReference>
<dbReference type="CDD" id="cd06529">
    <property type="entry name" value="S24_LexA-like"/>
    <property type="match status" value="1"/>
</dbReference>
<dbReference type="AlphaFoldDB" id="A0A096ASP6"/>
<dbReference type="GO" id="GO:0006355">
    <property type="term" value="P:regulation of DNA-templated transcription"/>
    <property type="evidence" value="ECO:0007669"/>
    <property type="project" value="InterPro"/>
</dbReference>
<comment type="caution">
    <text evidence="9">The sequence shown here is derived from an EMBL/GenBank/DDBJ whole genome shotgun (WGS) entry which is preliminary data.</text>
</comment>
<dbReference type="OrthoDB" id="9787787at2"/>